<keyword evidence="3" id="KW-1185">Reference proteome</keyword>
<feature type="compositionally biased region" description="Basic and acidic residues" evidence="1">
    <location>
        <begin position="217"/>
        <end position="227"/>
    </location>
</feature>
<dbReference type="EMBL" id="BDIP01005424">
    <property type="protein sequence ID" value="GCA63886.1"/>
    <property type="molecule type" value="Genomic_DNA"/>
</dbReference>
<feature type="region of interest" description="Disordered" evidence="1">
    <location>
        <begin position="63"/>
        <end position="138"/>
    </location>
</feature>
<gene>
    <name evidence="2" type="ORF">KIPB_012349</name>
</gene>
<feature type="compositionally biased region" description="Polar residues" evidence="1">
    <location>
        <begin position="356"/>
        <end position="371"/>
    </location>
</feature>
<feature type="compositionally biased region" description="Basic and acidic residues" evidence="1">
    <location>
        <begin position="375"/>
        <end position="386"/>
    </location>
</feature>
<dbReference type="AlphaFoldDB" id="A0A391NV69"/>
<feature type="region of interest" description="Disordered" evidence="1">
    <location>
        <begin position="1"/>
        <end position="45"/>
    </location>
</feature>
<organism evidence="2 3">
    <name type="scientific">Kipferlia bialata</name>
    <dbReference type="NCBI Taxonomy" id="797122"/>
    <lineage>
        <taxon>Eukaryota</taxon>
        <taxon>Metamonada</taxon>
        <taxon>Carpediemonas-like organisms</taxon>
        <taxon>Kipferlia</taxon>
    </lineage>
</organism>
<feature type="compositionally biased region" description="Basic and acidic residues" evidence="1">
    <location>
        <begin position="247"/>
        <end position="270"/>
    </location>
</feature>
<evidence type="ECO:0000313" key="2">
    <source>
        <dbReference type="EMBL" id="GCA63886.1"/>
    </source>
</evidence>
<feature type="compositionally biased region" description="Basic and acidic residues" evidence="1">
    <location>
        <begin position="341"/>
        <end position="352"/>
    </location>
</feature>
<reference evidence="2 3" key="1">
    <citation type="journal article" date="2018" name="PLoS ONE">
        <title>The draft genome of Kipferlia bialata reveals reductive genome evolution in fornicate parasites.</title>
        <authorList>
            <person name="Tanifuji G."/>
            <person name="Takabayashi S."/>
            <person name="Kume K."/>
            <person name="Takagi M."/>
            <person name="Nakayama T."/>
            <person name="Kamikawa R."/>
            <person name="Inagaki Y."/>
            <person name="Hashimoto T."/>
        </authorList>
    </citation>
    <scope>NUCLEOTIDE SEQUENCE [LARGE SCALE GENOMIC DNA]</scope>
    <source>
        <strain evidence="2">NY0173</strain>
    </source>
</reference>
<sequence>MPSLPPRSAPLPTSTTPAPTHVRGVSVAKGQTDSAEAQSVEPGSPLYYLVERERMESEHWRAVAMHSRGAGERGSSDSGALSQLSERVSSLISALSTLSVARGETPKEGDTAAGGDGDGDGETPANAPSPIPDTDTLSQAALSAEQTRLDILSTLQARREEAIQGVIDGKGPEGTPGESGGSGGDSDAQTLALFEARERARCLQCRVAMLESEVRECMRERGARHEASSAGGMPHKALGATTLKRPSRTDTEGGETREGSRGREREREGGHPGTQGHASGPASKRGGEGRVNRLSLVGGGESRRPTPSNPSPSVPVSVSGLTVSDSIFAASPSTSGILSNRGRERETGRGRAPETPSVSSSFYDIFATQSPGGEGEGREGERERDAGGASQPVVEYLCVDI</sequence>
<name>A0A391NV69_9EUKA</name>
<evidence type="ECO:0000256" key="1">
    <source>
        <dbReference type="SAM" id="MobiDB-lite"/>
    </source>
</evidence>
<comment type="caution">
    <text evidence="2">The sequence shown here is derived from an EMBL/GenBank/DDBJ whole genome shotgun (WGS) entry which is preliminary data.</text>
</comment>
<proteinExistence type="predicted"/>
<evidence type="ECO:0000313" key="3">
    <source>
        <dbReference type="Proteomes" id="UP000265618"/>
    </source>
</evidence>
<accession>A0A391NV69</accession>
<feature type="region of interest" description="Disordered" evidence="1">
    <location>
        <begin position="162"/>
        <end position="190"/>
    </location>
</feature>
<feature type="compositionally biased region" description="Polar residues" evidence="1">
    <location>
        <begin position="76"/>
        <end position="99"/>
    </location>
</feature>
<protein>
    <submittedName>
        <fullName evidence="2">Uncharacterized protein</fullName>
    </submittedName>
</protein>
<dbReference type="Proteomes" id="UP000265618">
    <property type="component" value="Unassembled WGS sequence"/>
</dbReference>
<feature type="region of interest" description="Disordered" evidence="1">
    <location>
        <begin position="217"/>
        <end position="393"/>
    </location>
</feature>
<feature type="compositionally biased region" description="Low complexity" evidence="1">
    <location>
        <begin position="10"/>
        <end position="20"/>
    </location>
</feature>
<feature type="compositionally biased region" description="Polar residues" evidence="1">
    <location>
        <begin position="320"/>
        <end position="338"/>
    </location>
</feature>
<feature type="compositionally biased region" description="Gly residues" evidence="1">
    <location>
        <begin position="172"/>
        <end position="184"/>
    </location>
</feature>